<name>A0A6A6WZS7_9PLEO</name>
<reference evidence="2" key="1">
    <citation type="journal article" date="2020" name="Stud. Mycol.">
        <title>101 Dothideomycetes genomes: a test case for predicting lifestyles and emergence of pathogens.</title>
        <authorList>
            <person name="Haridas S."/>
            <person name="Albert R."/>
            <person name="Binder M."/>
            <person name="Bloem J."/>
            <person name="Labutti K."/>
            <person name="Salamov A."/>
            <person name="Andreopoulos B."/>
            <person name="Baker S."/>
            <person name="Barry K."/>
            <person name="Bills G."/>
            <person name="Bluhm B."/>
            <person name="Cannon C."/>
            <person name="Castanera R."/>
            <person name="Culley D."/>
            <person name="Daum C."/>
            <person name="Ezra D."/>
            <person name="Gonzalez J."/>
            <person name="Henrissat B."/>
            <person name="Kuo A."/>
            <person name="Liang C."/>
            <person name="Lipzen A."/>
            <person name="Lutzoni F."/>
            <person name="Magnuson J."/>
            <person name="Mondo S."/>
            <person name="Nolan M."/>
            <person name="Ohm R."/>
            <person name="Pangilinan J."/>
            <person name="Park H.-J."/>
            <person name="Ramirez L."/>
            <person name="Alfaro M."/>
            <person name="Sun H."/>
            <person name="Tritt A."/>
            <person name="Yoshinaga Y."/>
            <person name="Zwiers L.-H."/>
            <person name="Turgeon B."/>
            <person name="Goodwin S."/>
            <person name="Spatafora J."/>
            <person name="Crous P."/>
            <person name="Grigoriev I."/>
        </authorList>
    </citation>
    <scope>NUCLEOTIDE SEQUENCE</scope>
    <source>
        <strain evidence="2">CBS 109.77</strain>
    </source>
</reference>
<evidence type="ECO:0000259" key="1">
    <source>
        <dbReference type="Pfam" id="PF07985"/>
    </source>
</evidence>
<dbReference type="OrthoDB" id="5230585at2759"/>
<dbReference type="Proteomes" id="UP000799757">
    <property type="component" value="Unassembled WGS sequence"/>
</dbReference>
<dbReference type="InterPro" id="IPR012942">
    <property type="entry name" value="SRR1-like"/>
</dbReference>
<keyword evidence="3" id="KW-1185">Reference proteome</keyword>
<dbReference type="AlphaFoldDB" id="A0A6A6WZS7"/>
<feature type="non-terminal residue" evidence="2">
    <location>
        <position position="1"/>
    </location>
</feature>
<protein>
    <recommendedName>
        <fullName evidence="1">SRR1-like domain-containing protein</fullName>
    </recommendedName>
</protein>
<sequence>HALLLTLREILWEKEKRANIGLSGQLSEGLIYAQDPGYTPVDQVVLGEHGITVIGDPEGFLEVDDGTAVVSCAPAVLVKQIVTDLAQPSIMIVDRVSREDSKTLWLDPDSPRVRQYVDELYDVLPFHGEQEFFGDLAIYSRQQKVTNRLLELGASAQDLEEKT</sequence>
<dbReference type="PANTHER" id="PTHR42080">
    <property type="entry name" value="SRR1 DOMAIN-CONTAINING PROTEIN"/>
    <property type="match status" value="1"/>
</dbReference>
<dbReference type="EMBL" id="MU002141">
    <property type="protein sequence ID" value="KAF2789383.1"/>
    <property type="molecule type" value="Genomic_DNA"/>
</dbReference>
<organism evidence="2 3">
    <name type="scientific">Melanomma pulvis-pyrius CBS 109.77</name>
    <dbReference type="NCBI Taxonomy" id="1314802"/>
    <lineage>
        <taxon>Eukaryota</taxon>
        <taxon>Fungi</taxon>
        <taxon>Dikarya</taxon>
        <taxon>Ascomycota</taxon>
        <taxon>Pezizomycotina</taxon>
        <taxon>Dothideomycetes</taxon>
        <taxon>Pleosporomycetidae</taxon>
        <taxon>Pleosporales</taxon>
        <taxon>Melanommataceae</taxon>
        <taxon>Melanomma</taxon>
    </lineage>
</organism>
<proteinExistence type="predicted"/>
<dbReference type="PANTHER" id="PTHR42080:SF3">
    <property type="entry name" value="SRR1-LIKE DOMAIN-CONTAINING PROTEIN"/>
    <property type="match status" value="1"/>
</dbReference>
<dbReference type="Pfam" id="PF07985">
    <property type="entry name" value="SRR1"/>
    <property type="match status" value="1"/>
</dbReference>
<accession>A0A6A6WZS7</accession>
<evidence type="ECO:0000313" key="2">
    <source>
        <dbReference type="EMBL" id="KAF2789383.1"/>
    </source>
</evidence>
<feature type="domain" description="SRR1-like" evidence="1">
    <location>
        <begin position="2"/>
        <end position="139"/>
    </location>
</feature>
<evidence type="ECO:0000313" key="3">
    <source>
        <dbReference type="Proteomes" id="UP000799757"/>
    </source>
</evidence>
<gene>
    <name evidence="2" type="ORF">K505DRAFT_253454</name>
</gene>